<dbReference type="PANTHER" id="PTHR17357:SF0">
    <property type="entry name" value="GANGLIOSIDE GM2 ACTIVATOR"/>
    <property type="match status" value="1"/>
</dbReference>
<dbReference type="SUPFAM" id="SSF63707">
    <property type="entry name" value="Ganglioside M2 (gm2) activator"/>
    <property type="match status" value="1"/>
</dbReference>
<keyword evidence="4" id="KW-1185">Reference proteome</keyword>
<reference evidence="3 4" key="1">
    <citation type="journal article" date="2017" name="Gigascience">
        <title>Draft genome of the honey bee ectoparasitic mite, Tropilaelaps mercedesae, is shaped by the parasitic life history.</title>
        <authorList>
            <person name="Dong X."/>
            <person name="Armstrong S.D."/>
            <person name="Xia D."/>
            <person name="Makepeace B.L."/>
            <person name="Darby A.C."/>
            <person name="Kadowaki T."/>
        </authorList>
    </citation>
    <scope>NUCLEOTIDE SEQUENCE [LARGE SCALE GENOMIC DNA]</scope>
    <source>
        <strain evidence="3">Wuxi-XJTLU</strain>
    </source>
</reference>
<dbReference type="STRING" id="418985.A0A1V9XG22"/>
<dbReference type="Gene3D" id="2.70.220.10">
    <property type="entry name" value="Ganglioside GM2 activator"/>
    <property type="match status" value="1"/>
</dbReference>
<protein>
    <submittedName>
        <fullName evidence="3">Ganglioside GM2 activator-like</fullName>
    </submittedName>
</protein>
<dbReference type="InterPro" id="IPR036846">
    <property type="entry name" value="GM2-AP_sf"/>
</dbReference>
<dbReference type="GO" id="GO:0006689">
    <property type="term" value="P:ganglioside catabolic process"/>
    <property type="evidence" value="ECO:0007669"/>
    <property type="project" value="InterPro"/>
</dbReference>
<evidence type="ECO:0000256" key="2">
    <source>
        <dbReference type="SAM" id="SignalP"/>
    </source>
</evidence>
<evidence type="ECO:0000313" key="4">
    <source>
        <dbReference type="Proteomes" id="UP000192247"/>
    </source>
</evidence>
<evidence type="ECO:0000256" key="1">
    <source>
        <dbReference type="ARBA" id="ARBA00022729"/>
    </source>
</evidence>
<sequence length="205" mass="23351">MWWGALPILLHAAAIVDVADSGTKFKTRRGFVRLETAHCEIAGSRRPLLEIKTVTVSPNPIELPGHFRVQVDFKLRETLRNPISLSLEMHKKFHILFGLYTWIKIPCLSATGIGSCSYENICNLEMFNETECLDVATRREADCQCPYTKGHWRLPAIDYFIEEVPELPGFLLEGDFHVKATVKRGDKHIACYSTNLKLNLHKNEV</sequence>
<dbReference type="GO" id="GO:0008047">
    <property type="term" value="F:enzyme activator activity"/>
    <property type="evidence" value="ECO:0007669"/>
    <property type="project" value="InterPro"/>
</dbReference>
<feature type="chain" id="PRO_5012190236" evidence="2">
    <location>
        <begin position="22"/>
        <end position="205"/>
    </location>
</feature>
<dbReference type="AlphaFoldDB" id="A0A1V9XG22"/>
<dbReference type="GO" id="GO:0009898">
    <property type="term" value="C:cytoplasmic side of plasma membrane"/>
    <property type="evidence" value="ECO:0007669"/>
    <property type="project" value="TreeGrafter"/>
</dbReference>
<organism evidence="3 4">
    <name type="scientific">Tropilaelaps mercedesae</name>
    <dbReference type="NCBI Taxonomy" id="418985"/>
    <lineage>
        <taxon>Eukaryota</taxon>
        <taxon>Metazoa</taxon>
        <taxon>Ecdysozoa</taxon>
        <taxon>Arthropoda</taxon>
        <taxon>Chelicerata</taxon>
        <taxon>Arachnida</taxon>
        <taxon>Acari</taxon>
        <taxon>Parasitiformes</taxon>
        <taxon>Mesostigmata</taxon>
        <taxon>Gamasina</taxon>
        <taxon>Dermanyssoidea</taxon>
        <taxon>Laelapidae</taxon>
        <taxon>Tropilaelaps</taxon>
    </lineage>
</organism>
<dbReference type="InParanoid" id="A0A1V9XG22"/>
<dbReference type="GO" id="GO:0005319">
    <property type="term" value="F:lipid transporter activity"/>
    <property type="evidence" value="ECO:0007669"/>
    <property type="project" value="TreeGrafter"/>
</dbReference>
<comment type="caution">
    <text evidence="3">The sequence shown here is derived from an EMBL/GenBank/DDBJ whole genome shotgun (WGS) entry which is preliminary data.</text>
</comment>
<dbReference type="InterPro" id="IPR028996">
    <property type="entry name" value="GM2-AP"/>
</dbReference>
<evidence type="ECO:0000313" key="3">
    <source>
        <dbReference type="EMBL" id="OQR72366.1"/>
    </source>
</evidence>
<dbReference type="EMBL" id="MNPL01011940">
    <property type="protein sequence ID" value="OQR72366.1"/>
    <property type="molecule type" value="Genomic_DNA"/>
</dbReference>
<keyword evidence="1 2" id="KW-0732">Signal</keyword>
<name>A0A1V9XG22_9ACAR</name>
<proteinExistence type="predicted"/>
<accession>A0A1V9XG22</accession>
<gene>
    <name evidence="3" type="ORF">BIW11_10429</name>
</gene>
<dbReference type="PANTHER" id="PTHR17357">
    <property type="entry name" value="GM2 GANGLIOSIDE ACTIVATOR PROTEIN"/>
    <property type="match status" value="1"/>
</dbReference>
<dbReference type="Proteomes" id="UP000192247">
    <property type="component" value="Unassembled WGS sequence"/>
</dbReference>
<dbReference type="OrthoDB" id="6409159at2759"/>
<feature type="signal peptide" evidence="2">
    <location>
        <begin position="1"/>
        <end position="21"/>
    </location>
</feature>